<name>A0A0G4LX44_VERLO</name>
<dbReference type="AlphaFoldDB" id="A0A0G4LX44"/>
<keyword evidence="2" id="KW-1185">Reference proteome</keyword>
<accession>A0A0G4LX44</accession>
<dbReference type="Proteomes" id="UP000044602">
    <property type="component" value="Unassembled WGS sequence"/>
</dbReference>
<organism evidence="1 2">
    <name type="scientific">Verticillium longisporum</name>
    <name type="common">Verticillium dahliae var. longisporum</name>
    <dbReference type="NCBI Taxonomy" id="100787"/>
    <lineage>
        <taxon>Eukaryota</taxon>
        <taxon>Fungi</taxon>
        <taxon>Dikarya</taxon>
        <taxon>Ascomycota</taxon>
        <taxon>Pezizomycotina</taxon>
        <taxon>Sordariomycetes</taxon>
        <taxon>Hypocreomycetidae</taxon>
        <taxon>Glomerellales</taxon>
        <taxon>Plectosphaerellaceae</taxon>
        <taxon>Verticillium</taxon>
    </lineage>
</organism>
<reference evidence="1 2" key="1">
    <citation type="submission" date="2015-05" db="EMBL/GenBank/DDBJ databases">
        <authorList>
            <person name="Wang D.B."/>
            <person name="Wang M."/>
        </authorList>
    </citation>
    <scope>NUCLEOTIDE SEQUENCE [LARGE SCALE GENOMIC DNA]</scope>
    <source>
        <strain evidence="1">VL1</strain>
    </source>
</reference>
<evidence type="ECO:0000313" key="2">
    <source>
        <dbReference type="Proteomes" id="UP000044602"/>
    </source>
</evidence>
<evidence type="ECO:0000313" key="1">
    <source>
        <dbReference type="EMBL" id="CRK26643.1"/>
    </source>
</evidence>
<feature type="non-terminal residue" evidence="1">
    <location>
        <position position="1"/>
    </location>
</feature>
<sequence length="28" mass="3117">DLPSYLIREADHQQPTTMSFVNVSASIP</sequence>
<protein>
    <submittedName>
        <fullName evidence="1">Uncharacterized protein</fullName>
    </submittedName>
</protein>
<gene>
    <name evidence="1" type="ORF">BN1708_014611</name>
</gene>
<dbReference type="EMBL" id="CVQH01020251">
    <property type="protein sequence ID" value="CRK26643.1"/>
    <property type="molecule type" value="Genomic_DNA"/>
</dbReference>
<proteinExistence type="predicted"/>